<reference evidence="10" key="1">
    <citation type="submission" date="2019-06" db="EMBL/GenBank/DDBJ databases">
        <authorList>
            <consortium name="Wellcome Sanger Institute Data Sharing"/>
        </authorList>
    </citation>
    <scope>NUCLEOTIDE SEQUENCE [LARGE SCALE GENOMIC DNA]</scope>
</reference>
<dbReference type="InParanoid" id="A0A672GTV3"/>
<evidence type="ECO:0000256" key="4">
    <source>
        <dbReference type="ARBA" id="ARBA00023273"/>
    </source>
</evidence>
<dbReference type="InterPro" id="IPR032840">
    <property type="entry name" value="CFAP91_dom"/>
</dbReference>
<evidence type="ECO:0000256" key="5">
    <source>
        <dbReference type="ARBA" id="ARBA00029468"/>
    </source>
</evidence>
<keyword evidence="7" id="KW-0175">Coiled coil</keyword>
<dbReference type="AlphaFoldDB" id="A0A672GTV3"/>
<dbReference type="PANTHER" id="PTHR22455:SF10">
    <property type="entry name" value="CILIA- AND FLAGELLA-ASSOCIATED PROTEIN 91"/>
    <property type="match status" value="1"/>
</dbReference>
<evidence type="ECO:0000313" key="11">
    <source>
        <dbReference type="Proteomes" id="UP000472267"/>
    </source>
</evidence>
<dbReference type="PANTHER" id="PTHR22455">
    <property type="entry name" value="CILIA- AND FLAGELLA-ASSOCIATED PROTEIN 91"/>
    <property type="match status" value="1"/>
</dbReference>
<evidence type="ECO:0000256" key="6">
    <source>
        <dbReference type="ARBA" id="ARBA00029555"/>
    </source>
</evidence>
<evidence type="ECO:0000256" key="2">
    <source>
        <dbReference type="ARBA" id="ARBA00022490"/>
    </source>
</evidence>
<comment type="subcellular location">
    <subcellularLocation>
        <location evidence="1">Cytoplasm</location>
        <location evidence="1">Cytoskeleton</location>
        <location evidence="1">Cilium axoneme</location>
    </subcellularLocation>
</comment>
<dbReference type="Pfam" id="PF14738">
    <property type="entry name" value="CFAP91"/>
    <property type="match status" value="1"/>
</dbReference>
<reference evidence="10" key="2">
    <citation type="submission" date="2025-08" db="UniProtKB">
        <authorList>
            <consortium name="Ensembl"/>
        </authorList>
    </citation>
    <scope>IDENTIFICATION</scope>
</reference>
<proteinExistence type="inferred from homology"/>
<feature type="domain" description="CFAP91" evidence="9">
    <location>
        <begin position="167"/>
        <end position="257"/>
    </location>
</feature>
<dbReference type="FunCoup" id="A0A672GTV3">
    <property type="interactions" value="43"/>
</dbReference>
<evidence type="ECO:0000259" key="9">
    <source>
        <dbReference type="Pfam" id="PF14738"/>
    </source>
</evidence>
<feature type="coiled-coil region" evidence="7">
    <location>
        <begin position="436"/>
        <end position="544"/>
    </location>
</feature>
<dbReference type="Proteomes" id="UP000472267">
    <property type="component" value="Chromosome 16"/>
</dbReference>
<dbReference type="Ensembl" id="ENSSFAT00005023088.1">
    <property type="protein sequence ID" value="ENSSFAP00005022161.1"/>
    <property type="gene ID" value="ENSSFAG00005011530.1"/>
</dbReference>
<evidence type="ECO:0000256" key="3">
    <source>
        <dbReference type="ARBA" id="ARBA00023212"/>
    </source>
</evidence>
<evidence type="ECO:0000256" key="8">
    <source>
        <dbReference type="SAM" id="MobiDB-lite"/>
    </source>
</evidence>
<organism evidence="10 11">
    <name type="scientific">Salarias fasciatus</name>
    <name type="common">Jewelled blenny</name>
    <name type="synonym">Blennius fasciatus</name>
    <dbReference type="NCBI Taxonomy" id="181472"/>
    <lineage>
        <taxon>Eukaryota</taxon>
        <taxon>Metazoa</taxon>
        <taxon>Chordata</taxon>
        <taxon>Craniata</taxon>
        <taxon>Vertebrata</taxon>
        <taxon>Euteleostomi</taxon>
        <taxon>Actinopterygii</taxon>
        <taxon>Neopterygii</taxon>
        <taxon>Teleostei</taxon>
        <taxon>Neoteleostei</taxon>
        <taxon>Acanthomorphata</taxon>
        <taxon>Ovalentaria</taxon>
        <taxon>Blenniimorphae</taxon>
        <taxon>Blenniiformes</taxon>
        <taxon>Blennioidei</taxon>
        <taxon>Blenniidae</taxon>
        <taxon>Salariinae</taxon>
        <taxon>Salarias</taxon>
    </lineage>
</organism>
<reference evidence="10" key="3">
    <citation type="submission" date="2025-09" db="UniProtKB">
        <authorList>
            <consortium name="Ensembl"/>
        </authorList>
    </citation>
    <scope>IDENTIFICATION</scope>
</reference>
<keyword evidence="11" id="KW-1185">Reference proteome</keyword>
<keyword evidence="4" id="KW-0966">Cell projection</keyword>
<protein>
    <recommendedName>
        <fullName evidence="6">Cilia- and flagella-associated protein 91</fullName>
    </recommendedName>
</protein>
<keyword evidence="3" id="KW-0206">Cytoskeleton</keyword>
<evidence type="ECO:0000313" key="10">
    <source>
        <dbReference type="Ensembl" id="ENSSFAP00005022161.1"/>
    </source>
</evidence>
<evidence type="ECO:0000256" key="1">
    <source>
        <dbReference type="ARBA" id="ARBA00004430"/>
    </source>
</evidence>
<dbReference type="InterPro" id="IPR026720">
    <property type="entry name" value="CFAP91"/>
</dbReference>
<dbReference type="OMA" id="VQTMYRD"/>
<name>A0A672GTV3_SALFA</name>
<gene>
    <name evidence="10" type="primary">cfap91</name>
</gene>
<feature type="region of interest" description="Disordered" evidence="8">
    <location>
        <begin position="384"/>
        <end position="404"/>
    </location>
</feature>
<comment type="similarity">
    <text evidence="5">Belongs to the CFAP91 family.</text>
</comment>
<dbReference type="GO" id="GO:0005930">
    <property type="term" value="C:axoneme"/>
    <property type="evidence" value="ECO:0007669"/>
    <property type="project" value="UniProtKB-SubCell"/>
</dbReference>
<feature type="region of interest" description="Disordered" evidence="8">
    <location>
        <begin position="639"/>
        <end position="682"/>
    </location>
</feature>
<keyword evidence="2" id="KW-0963">Cytoplasm</keyword>
<evidence type="ECO:0000256" key="7">
    <source>
        <dbReference type="SAM" id="Coils"/>
    </source>
</evidence>
<accession>A0A672GTV3</accession>
<sequence length="682" mass="78726">MSSSITRTITRNCDANRVAKQERVYDHFYDPVCTLSSQKDHVKATVKAYASKNRVRRVPEFASMFSDTPRYTMKLERADQVPALREHQWRVHQDQRQEALQQLAGYHSTSSFDCQVIGPDYWKFYKRPLIPLGQQFLPDGIFALPKEDFIAGGENAEERPSHFTVGVQTDYRESETQTDPYSPEYVVPAGTSPSELLQLATLTWGHGLPAGLAEVELIERARAKRVWEASLPPLDDLSQTDKRRRMMEEMEAREWSKASLLKSQIMVRHSPPSSIMFRSVRCFNPFSLFIALRKLDARRKNAERRLGLHGLIRDSPAYVPKIRTDVPSSQNTSKFESLYLDTYEGQSVVFFPGINILIGTTPQDWSEEPNNKPAERQLRLLVKKEKPPPRPATPEVEHLPEGDEETELAVIHLQKLLRGRSTQYKMFKGKENHMDLIREQRSVHALQEEEQKLQRAEEELVLTLKKQSDKRSREIAQADASQAGVVGRELEQLFDTMSKELIRLQEERRIHAFMLLAERERRLREAEESGRRQAEERRRREEDEVFRQVVQVHQNTVDLYLEDVILATVDKEADQQAREEIHKKIQEVNAIASAMEESRSDLQSEEIVSELMYSFLIPEIEKINVRNRVLQKQRPHLQAAQSLIQEAAEPPRTQPGTLQPERASETASGQEPEAEQHQTNTE</sequence>